<dbReference type="InterPro" id="IPR001138">
    <property type="entry name" value="Zn2Cys6_DnaBD"/>
</dbReference>
<dbReference type="GO" id="GO:0006351">
    <property type="term" value="P:DNA-templated transcription"/>
    <property type="evidence" value="ECO:0007669"/>
    <property type="project" value="InterPro"/>
</dbReference>
<protein>
    <recommendedName>
        <fullName evidence="5">Zn(2)-C6 fungal-type domain-containing protein</fullName>
    </recommendedName>
</protein>
<feature type="region of interest" description="Disordered" evidence="4">
    <location>
        <begin position="92"/>
        <end position="135"/>
    </location>
</feature>
<comment type="subcellular location">
    <subcellularLocation>
        <location evidence="1">Nucleus</location>
    </subcellularLocation>
</comment>
<dbReference type="AlphaFoldDB" id="A0A2J6T8X9"/>
<dbReference type="PANTHER" id="PTHR31001">
    <property type="entry name" value="UNCHARACTERIZED TRANSCRIPTIONAL REGULATORY PROTEIN"/>
    <property type="match status" value="1"/>
</dbReference>
<dbReference type="SMART" id="SM00066">
    <property type="entry name" value="GAL4"/>
    <property type="match status" value="1"/>
</dbReference>
<feature type="compositionally biased region" description="Low complexity" evidence="4">
    <location>
        <begin position="113"/>
        <end position="130"/>
    </location>
</feature>
<evidence type="ECO:0000256" key="1">
    <source>
        <dbReference type="ARBA" id="ARBA00004123"/>
    </source>
</evidence>
<dbReference type="CDD" id="cd00067">
    <property type="entry name" value="GAL4"/>
    <property type="match status" value="1"/>
</dbReference>
<dbReference type="GO" id="GO:0003677">
    <property type="term" value="F:DNA binding"/>
    <property type="evidence" value="ECO:0007669"/>
    <property type="project" value="InterPro"/>
</dbReference>
<dbReference type="InParanoid" id="A0A2J6T8X9"/>
<dbReference type="GO" id="GO:0008270">
    <property type="term" value="F:zinc ion binding"/>
    <property type="evidence" value="ECO:0007669"/>
    <property type="project" value="InterPro"/>
</dbReference>
<dbReference type="Gene3D" id="4.10.240.10">
    <property type="entry name" value="Zn(2)-C6 fungal-type DNA-binding domain"/>
    <property type="match status" value="1"/>
</dbReference>
<dbReference type="InterPro" id="IPR050613">
    <property type="entry name" value="Sec_Metabolite_Reg"/>
</dbReference>
<keyword evidence="7" id="KW-1185">Reference proteome</keyword>
<dbReference type="GO" id="GO:0000981">
    <property type="term" value="F:DNA-binding transcription factor activity, RNA polymerase II-specific"/>
    <property type="evidence" value="ECO:0007669"/>
    <property type="project" value="InterPro"/>
</dbReference>
<gene>
    <name evidence="6" type="ORF">K444DRAFT_630259</name>
</gene>
<dbReference type="Pfam" id="PF04082">
    <property type="entry name" value="Fungal_trans"/>
    <property type="match status" value="1"/>
</dbReference>
<accession>A0A2J6T8X9</accession>
<reference evidence="6 7" key="1">
    <citation type="submission" date="2016-04" db="EMBL/GenBank/DDBJ databases">
        <title>A degradative enzymes factory behind the ericoid mycorrhizal symbiosis.</title>
        <authorList>
            <consortium name="DOE Joint Genome Institute"/>
            <person name="Martino E."/>
            <person name="Morin E."/>
            <person name="Grelet G."/>
            <person name="Kuo A."/>
            <person name="Kohler A."/>
            <person name="Daghino S."/>
            <person name="Barry K."/>
            <person name="Choi C."/>
            <person name="Cichocki N."/>
            <person name="Clum A."/>
            <person name="Copeland A."/>
            <person name="Hainaut M."/>
            <person name="Haridas S."/>
            <person name="Labutti K."/>
            <person name="Lindquist E."/>
            <person name="Lipzen A."/>
            <person name="Khouja H.-R."/>
            <person name="Murat C."/>
            <person name="Ohm R."/>
            <person name="Olson A."/>
            <person name="Spatafora J."/>
            <person name="Veneault-Fourrey C."/>
            <person name="Henrissat B."/>
            <person name="Grigoriev I."/>
            <person name="Martin F."/>
            <person name="Perotto S."/>
        </authorList>
    </citation>
    <scope>NUCLEOTIDE SEQUENCE [LARGE SCALE GENOMIC DNA]</scope>
    <source>
        <strain evidence="6 7">E</strain>
    </source>
</reference>
<dbReference type="PROSITE" id="PS50048">
    <property type="entry name" value="ZN2_CY6_FUNGAL_2"/>
    <property type="match status" value="1"/>
</dbReference>
<dbReference type="InterPro" id="IPR007219">
    <property type="entry name" value="XnlR_reg_dom"/>
</dbReference>
<sequence>MPDPQLLSAIGFGVNIENNPELLTPTSTTIAAPIRKRRNGLTPACEPCRKAKVRCDTDAPGSLCGRCRKRKTPEKCIFLGAPMPRRFHEFSNDAAGSLSTPKSPTRTAQGPTGQASSSSVISPGSGASPGLSRKVAGPSGFLGSTSFSATIHDHEADTSDNEFEEMDAVPNIDLVQIAMGLNVLKVLPGHEDCQSLVKRYLDGPGEVGFLKASIQKVLDSLFATSPYREYLKEPREDHYLENLSEDICRRSVDGLVLPDDAVGWMAAFSGRNTRWESMGILHTAVAHGVLAVPDREYWFLRLSKVYPEKKRAVLAIKEAIEGCLELCKHSLNTLVCNLLYKNFLLETVLHGNSSLSVWRLHHDLIAVASAIGLHCYNPNNPRREPGALTEYWHLISPKDPRVPEVTLRTEMRKRLSASCFWSDKELAMFTGRPPAWSHRYHSCPLPLDLSDEVLTEGGERLRCEIRELDENGWNRKWDVHDATICRTMVLTAIIIDEIMEVFIGNANQWSVERVSEDVKMWKLMFMRLDYLRMNFLLERLSAERGGEGRQKLVDVAREILDMIMCYGMPSTGILCTELLKQTKQPNDVDVRMPVSEVVQNLSLVIGFLDWTRPIAGNCKLCRRMSQVIKRVLDQVFTPGEKGSTLDSKVPLTQDTLTDFLSFNGWTILND</sequence>
<dbReference type="PROSITE" id="PS00463">
    <property type="entry name" value="ZN2_CY6_FUNGAL_1"/>
    <property type="match status" value="1"/>
</dbReference>
<evidence type="ECO:0000256" key="3">
    <source>
        <dbReference type="ARBA" id="ARBA00023242"/>
    </source>
</evidence>
<dbReference type="SUPFAM" id="SSF57701">
    <property type="entry name" value="Zn2/Cys6 DNA-binding domain"/>
    <property type="match status" value="1"/>
</dbReference>
<dbReference type="GeneID" id="36591257"/>
<feature type="domain" description="Zn(2)-C6 fungal-type" evidence="5">
    <location>
        <begin position="44"/>
        <end position="78"/>
    </location>
</feature>
<name>A0A2J6T8X9_9HELO</name>
<dbReference type="SMART" id="SM00906">
    <property type="entry name" value="Fungal_trans"/>
    <property type="match status" value="1"/>
</dbReference>
<evidence type="ECO:0000259" key="5">
    <source>
        <dbReference type="PROSITE" id="PS50048"/>
    </source>
</evidence>
<dbReference type="RefSeq" id="XP_024736388.1">
    <property type="nucleotide sequence ID" value="XM_024883180.1"/>
</dbReference>
<feature type="compositionally biased region" description="Polar residues" evidence="4">
    <location>
        <begin position="97"/>
        <end position="112"/>
    </location>
</feature>
<keyword evidence="2" id="KW-0479">Metal-binding</keyword>
<dbReference type="Pfam" id="PF00172">
    <property type="entry name" value="Zn_clus"/>
    <property type="match status" value="1"/>
</dbReference>
<dbReference type="GO" id="GO:0005634">
    <property type="term" value="C:nucleus"/>
    <property type="evidence" value="ECO:0007669"/>
    <property type="project" value="UniProtKB-SubCell"/>
</dbReference>
<dbReference type="Proteomes" id="UP000235371">
    <property type="component" value="Unassembled WGS sequence"/>
</dbReference>
<dbReference type="CDD" id="cd12148">
    <property type="entry name" value="fungal_TF_MHR"/>
    <property type="match status" value="1"/>
</dbReference>
<dbReference type="OrthoDB" id="4898680at2759"/>
<evidence type="ECO:0000313" key="7">
    <source>
        <dbReference type="Proteomes" id="UP000235371"/>
    </source>
</evidence>
<proteinExistence type="predicted"/>
<dbReference type="PANTHER" id="PTHR31001:SF40">
    <property type="entry name" value="ZN(II)2CYS6 TRANSCRIPTION FACTOR (EUROFUNG)"/>
    <property type="match status" value="1"/>
</dbReference>
<evidence type="ECO:0000313" key="6">
    <source>
        <dbReference type="EMBL" id="PMD59484.1"/>
    </source>
</evidence>
<organism evidence="6 7">
    <name type="scientific">Hyaloscypha bicolor E</name>
    <dbReference type="NCBI Taxonomy" id="1095630"/>
    <lineage>
        <taxon>Eukaryota</taxon>
        <taxon>Fungi</taxon>
        <taxon>Dikarya</taxon>
        <taxon>Ascomycota</taxon>
        <taxon>Pezizomycotina</taxon>
        <taxon>Leotiomycetes</taxon>
        <taxon>Helotiales</taxon>
        <taxon>Hyaloscyphaceae</taxon>
        <taxon>Hyaloscypha</taxon>
        <taxon>Hyaloscypha bicolor</taxon>
    </lineage>
</organism>
<evidence type="ECO:0000256" key="2">
    <source>
        <dbReference type="ARBA" id="ARBA00022723"/>
    </source>
</evidence>
<dbReference type="InterPro" id="IPR036864">
    <property type="entry name" value="Zn2-C6_fun-type_DNA-bd_sf"/>
</dbReference>
<dbReference type="EMBL" id="KZ613816">
    <property type="protein sequence ID" value="PMD59484.1"/>
    <property type="molecule type" value="Genomic_DNA"/>
</dbReference>
<keyword evidence="3" id="KW-0539">Nucleus</keyword>
<evidence type="ECO:0000256" key="4">
    <source>
        <dbReference type="SAM" id="MobiDB-lite"/>
    </source>
</evidence>